<dbReference type="InterPro" id="IPR011990">
    <property type="entry name" value="TPR-like_helical_dom_sf"/>
</dbReference>
<feature type="compositionally biased region" description="Low complexity" evidence="1">
    <location>
        <begin position="1039"/>
        <end position="1061"/>
    </location>
</feature>
<organism evidence="2 3">
    <name type="scientific">Rhodotorula paludigena</name>
    <dbReference type="NCBI Taxonomy" id="86838"/>
    <lineage>
        <taxon>Eukaryota</taxon>
        <taxon>Fungi</taxon>
        <taxon>Dikarya</taxon>
        <taxon>Basidiomycota</taxon>
        <taxon>Pucciniomycotina</taxon>
        <taxon>Microbotryomycetes</taxon>
        <taxon>Sporidiobolales</taxon>
        <taxon>Sporidiobolaceae</taxon>
        <taxon>Rhodotorula</taxon>
    </lineage>
</organism>
<feature type="compositionally biased region" description="Polar residues" evidence="1">
    <location>
        <begin position="377"/>
        <end position="405"/>
    </location>
</feature>
<feature type="region of interest" description="Disordered" evidence="1">
    <location>
        <begin position="996"/>
        <end position="1078"/>
    </location>
</feature>
<feature type="region of interest" description="Disordered" evidence="1">
    <location>
        <begin position="729"/>
        <end position="749"/>
    </location>
</feature>
<feature type="compositionally biased region" description="Polar residues" evidence="1">
    <location>
        <begin position="581"/>
        <end position="595"/>
    </location>
</feature>
<feature type="region of interest" description="Disordered" evidence="1">
    <location>
        <begin position="346"/>
        <end position="470"/>
    </location>
</feature>
<feature type="region of interest" description="Disordered" evidence="1">
    <location>
        <begin position="482"/>
        <end position="505"/>
    </location>
</feature>
<dbReference type="AlphaFoldDB" id="A0AAV5GR64"/>
<keyword evidence="3" id="KW-1185">Reference proteome</keyword>
<gene>
    <name evidence="2" type="ORF">Rhopal_006069-T1</name>
</gene>
<evidence type="ECO:0000313" key="2">
    <source>
        <dbReference type="EMBL" id="GJN93024.1"/>
    </source>
</evidence>
<sequence length="1189" mass="127308">MHAGGTVGSPATYDEPSPTPSAPTSRPSSPASSKASSSPFSIRSSRLLSTLQPLPALQPLAALHSSENGPRASPLPDLFAASEYAQRAEGETLFGPPPRSPLAPSSTAIPRAPPPELEQEEVARRRLREKYALGREQEERWERVVRKAWGGEAPDSPGAQSQSSYSSQQRYRSHAKAHFAAATTTPLDSPLVRSTAPPSPYSGAYRSRAPSLHFSSPPRSPGGAYGSSVRTGSPGVSPSASPPPSAARPPADRTLTPMPSPPPDVPPSAFPNASHTRPALFRTLGWDYLPSRSAVRSLRGPTVDGELSDLEREWVERSRRVPDDGGLHDWWGNPVETRGSWGRAVLSPIVTETEPSHSSPALSDESDGATWRRSEMDTAQASSSLSDTSRLGTSSRSQLWDSQGGASAPPRSDGTLQSLTHNPASNDVSKFASPGRSMREGSKPHQYDSSATIGDSSVFPPGSPMYSPEMFASPARNEFVPYAQSSPTRTSGFQSPSNGLVSVSDGTTAEQPISYVSAVEVSEAEAPTTSKEPSTSYGNMGDSIETLRSPPSSHPIFRSPSIVSTTHFADSSLRDGDPRLSNRSTPFDSPVSPSLPSRAGARPSMAAGATGLSLTSIASLPTAPDGSSTVDLPNPANLPRPPSFSQDTGHSGWSIGTNGPDLHGVGGQLSLDSLAPSLKSPPLAGRIPSPPSSPAALDSASAFAQRYPPPSPFPAYALDEPISTFDSPVQNGDSFPSPSAAPRPLAKPWRRGAFPVPQLSEEEKAARRALRKAGVSSEAGLSFEESKAGFRRKAWAQMQAFEQERLRIFEMLGDPVSERDVPVLNALAKLHLSTMLPSARETGVEYLLDSLQLNEAQPDMAHLLAFELENRDLDQAIHWHQLAVHYGPENPEHHVALGHALVRAGQVDAASHVFEGLSRGFPAEPYEAIGLYELARLYQDLDTPEDRSRAREAYEAALESLKTLRLVEPEFRFGARWDELDAVESAVLEGMQEVMEGRKSKTVSPFRSGPKSPLRKEQQAQSLQQAQYADLPFSPPLEPLHSPSLDPSLNEAVPRKGVSSPPRSPPKKHRRRVDPETARTLDVILSGLRRLSRSSDAASLAASTRALAEQIEATHAALEEIARGEAGRSDELRRSLEEVGRELGTLPERLVSTAKLVAARPPGVAAPPDSRDPLNAAMEMLERAKRLAQ</sequence>
<evidence type="ECO:0000313" key="3">
    <source>
        <dbReference type="Proteomes" id="UP001342314"/>
    </source>
</evidence>
<feature type="region of interest" description="Disordered" evidence="1">
    <location>
        <begin position="150"/>
        <end position="276"/>
    </location>
</feature>
<feature type="compositionally biased region" description="Low complexity" evidence="1">
    <location>
        <begin position="1019"/>
        <end position="1032"/>
    </location>
</feature>
<accession>A0AAV5GR64</accession>
<feature type="region of interest" description="Disordered" evidence="1">
    <location>
        <begin position="62"/>
        <end position="123"/>
    </location>
</feature>
<feature type="compositionally biased region" description="Low complexity" evidence="1">
    <location>
        <begin position="22"/>
        <end position="44"/>
    </location>
</feature>
<proteinExistence type="predicted"/>
<reference evidence="2 3" key="1">
    <citation type="submission" date="2021-12" db="EMBL/GenBank/DDBJ databases">
        <title>High titer production of polyol ester of fatty acids by Rhodotorula paludigena BS15 towards product separation-free biomass refinery.</title>
        <authorList>
            <person name="Mano J."/>
            <person name="Ono H."/>
            <person name="Tanaka T."/>
            <person name="Naito K."/>
            <person name="Sushida H."/>
            <person name="Ike M."/>
            <person name="Tokuyasu K."/>
            <person name="Kitaoka M."/>
        </authorList>
    </citation>
    <scope>NUCLEOTIDE SEQUENCE [LARGE SCALE GENOMIC DNA]</scope>
    <source>
        <strain evidence="2 3">BS15</strain>
    </source>
</reference>
<name>A0AAV5GR64_9BASI</name>
<feature type="region of interest" description="Disordered" evidence="1">
    <location>
        <begin position="520"/>
        <end position="666"/>
    </location>
</feature>
<feature type="compositionally biased region" description="Polar residues" evidence="1">
    <location>
        <begin position="483"/>
        <end position="505"/>
    </location>
</feature>
<protein>
    <submittedName>
        <fullName evidence="2">Uncharacterized protein</fullName>
    </submittedName>
</protein>
<feature type="compositionally biased region" description="Pro residues" evidence="1">
    <location>
        <begin position="258"/>
        <end position="269"/>
    </location>
</feature>
<comment type="caution">
    <text evidence="2">The sequence shown here is derived from an EMBL/GenBank/DDBJ whole genome shotgun (WGS) entry which is preliminary data.</text>
</comment>
<dbReference type="Proteomes" id="UP001342314">
    <property type="component" value="Unassembled WGS sequence"/>
</dbReference>
<feature type="compositionally biased region" description="Polar residues" evidence="1">
    <location>
        <begin position="612"/>
        <end position="631"/>
    </location>
</feature>
<feature type="region of interest" description="Disordered" evidence="1">
    <location>
        <begin position="1"/>
        <end position="44"/>
    </location>
</feature>
<feature type="compositionally biased region" description="Polar residues" evidence="1">
    <location>
        <begin position="643"/>
        <end position="657"/>
    </location>
</feature>
<feature type="compositionally biased region" description="Low complexity" evidence="1">
    <location>
        <begin position="160"/>
        <end position="170"/>
    </location>
</feature>
<feature type="compositionally biased region" description="Basic and acidic residues" evidence="1">
    <location>
        <begin position="437"/>
        <end position="446"/>
    </location>
</feature>
<feature type="compositionally biased region" description="Polar residues" evidence="1">
    <location>
        <begin position="414"/>
        <end position="428"/>
    </location>
</feature>
<dbReference type="Gene3D" id="1.25.40.10">
    <property type="entry name" value="Tetratricopeptide repeat domain"/>
    <property type="match status" value="1"/>
</dbReference>
<dbReference type="EMBL" id="BQKY01000013">
    <property type="protein sequence ID" value="GJN93024.1"/>
    <property type="molecule type" value="Genomic_DNA"/>
</dbReference>
<feature type="compositionally biased region" description="Polar residues" evidence="1">
    <location>
        <begin position="527"/>
        <end position="538"/>
    </location>
</feature>
<evidence type="ECO:0000256" key="1">
    <source>
        <dbReference type="SAM" id="MobiDB-lite"/>
    </source>
</evidence>
<dbReference type="SUPFAM" id="SSF48452">
    <property type="entry name" value="TPR-like"/>
    <property type="match status" value="1"/>
</dbReference>